<dbReference type="SUPFAM" id="SSF158682">
    <property type="entry name" value="TerB-like"/>
    <property type="match status" value="1"/>
</dbReference>
<dbReference type="AlphaFoldDB" id="K9P643"/>
<feature type="domain" description="Co-chaperone DjlA N-terminal" evidence="2">
    <location>
        <begin position="17"/>
        <end position="130"/>
    </location>
</feature>
<keyword evidence="1" id="KW-0732">Signal</keyword>
<reference evidence="4" key="1">
    <citation type="journal article" date="2013" name="Proc. Natl. Acad. Sci. U.S.A.">
        <title>Improving the coverage of the cyanobacterial phylum using diversity-driven genome sequencing.</title>
        <authorList>
            <person name="Shih P.M."/>
            <person name="Wu D."/>
            <person name="Latifi A."/>
            <person name="Axen S.D."/>
            <person name="Fewer D.P."/>
            <person name="Talla E."/>
            <person name="Calteau A."/>
            <person name="Cai F."/>
            <person name="Tandeau de Marsac N."/>
            <person name="Rippka R."/>
            <person name="Herdman M."/>
            <person name="Sivonen K."/>
            <person name="Coursin T."/>
            <person name="Laurent T."/>
            <person name="Goodwin L."/>
            <person name="Nolan M."/>
            <person name="Davenport K.W."/>
            <person name="Han C.S."/>
            <person name="Rubin E.M."/>
            <person name="Eisen J.A."/>
            <person name="Woyke T."/>
            <person name="Gugger M."/>
            <person name="Kerfeld C.A."/>
        </authorList>
    </citation>
    <scope>NUCLEOTIDE SEQUENCE [LARGE SCALE GENOMIC DNA]</scope>
    <source>
        <strain evidence="4">ATCC 27147 / PCC 6307</strain>
    </source>
</reference>
<organism evidence="3 4">
    <name type="scientific">Cyanobium gracile (strain ATCC 27147 / PCC 6307)</name>
    <dbReference type="NCBI Taxonomy" id="292564"/>
    <lineage>
        <taxon>Bacteria</taxon>
        <taxon>Bacillati</taxon>
        <taxon>Cyanobacteriota</taxon>
        <taxon>Cyanophyceae</taxon>
        <taxon>Synechococcales</taxon>
        <taxon>Prochlorococcaceae</taxon>
        <taxon>Cyanobium</taxon>
    </lineage>
</organism>
<gene>
    <name evidence="3" type="ordered locus">Cyagr_1015</name>
</gene>
<dbReference type="InterPro" id="IPR007791">
    <property type="entry name" value="DjlA_N"/>
</dbReference>
<proteinExistence type="predicted"/>
<dbReference type="InterPro" id="IPR029024">
    <property type="entry name" value="TerB-like"/>
</dbReference>
<dbReference type="PATRIC" id="fig|292564.3.peg.965"/>
<evidence type="ECO:0000313" key="3">
    <source>
        <dbReference type="EMBL" id="AFY28196.1"/>
    </source>
</evidence>
<protein>
    <submittedName>
        <fullName evidence="3">Tellurite resistance protein TerB</fullName>
    </submittedName>
</protein>
<evidence type="ECO:0000259" key="2">
    <source>
        <dbReference type="Pfam" id="PF05099"/>
    </source>
</evidence>
<name>K9P643_CYAGP</name>
<dbReference type="HOGENOM" id="CLU_129283_0_0_3"/>
<dbReference type="EMBL" id="CP003495">
    <property type="protein sequence ID" value="AFY28196.1"/>
    <property type="molecule type" value="Genomic_DNA"/>
</dbReference>
<feature type="chain" id="PRO_5003933613" evidence="1">
    <location>
        <begin position="20"/>
        <end position="150"/>
    </location>
</feature>
<accession>K9P643</accession>
<feature type="signal peptide" evidence="1">
    <location>
        <begin position="1"/>
        <end position="19"/>
    </location>
</feature>
<dbReference type="Pfam" id="PF05099">
    <property type="entry name" value="TerB"/>
    <property type="match status" value="1"/>
</dbReference>
<dbReference type="STRING" id="292564.Cyagr_1015"/>
<dbReference type="eggNOG" id="COG3793">
    <property type="taxonomic scope" value="Bacteria"/>
</dbReference>
<dbReference type="KEGG" id="cgc:Cyagr_1015"/>
<dbReference type="Proteomes" id="UP000010388">
    <property type="component" value="Chromosome"/>
</dbReference>
<dbReference type="Gene3D" id="1.10.3680.10">
    <property type="entry name" value="TerB-like"/>
    <property type="match status" value="1"/>
</dbReference>
<sequence length="150" mass="16004">MTGIPKLSTLSMDAPTAFAAVALAAVSWDGALTMAGTRALRHALDYRAPFKGRSDKEMISLMDTLLQGLRAKGAIGLMEEAAAVLDDRQRHTAYAVAAEIMRSDGPLQDQEQAILADLASTLRLDPEETTKVLEVMDVLHASILEPAVSA</sequence>
<dbReference type="CDD" id="cd07176">
    <property type="entry name" value="terB"/>
    <property type="match status" value="1"/>
</dbReference>
<evidence type="ECO:0000313" key="4">
    <source>
        <dbReference type="Proteomes" id="UP000010388"/>
    </source>
</evidence>
<evidence type="ECO:0000256" key="1">
    <source>
        <dbReference type="SAM" id="SignalP"/>
    </source>
</evidence>